<reference evidence="2 3" key="1">
    <citation type="submission" date="2017-11" db="EMBL/GenBank/DDBJ databases">
        <title>Genomic Encyclopedia of Archaeal and Bacterial Type Strains, Phase II (KMG-II): From Individual Species to Whole Genera.</title>
        <authorList>
            <person name="Goeker M."/>
        </authorList>
    </citation>
    <scope>NUCLEOTIDE SEQUENCE [LARGE SCALE GENOMIC DNA]</scope>
    <source>
        <strain evidence="2 3">DSM 25478</strain>
    </source>
</reference>
<evidence type="ECO:0000313" key="2">
    <source>
        <dbReference type="EMBL" id="PJJ68566.1"/>
    </source>
</evidence>
<comment type="caution">
    <text evidence="2">The sequence shown here is derived from an EMBL/GenBank/DDBJ whole genome shotgun (WGS) entry which is preliminary data.</text>
</comment>
<gene>
    <name evidence="2" type="ORF">CLV28_2982</name>
</gene>
<dbReference type="Proteomes" id="UP000231693">
    <property type="component" value="Unassembled WGS sequence"/>
</dbReference>
<proteinExistence type="predicted"/>
<accession>A0A2M9CBZ8</accession>
<evidence type="ECO:0000313" key="3">
    <source>
        <dbReference type="Proteomes" id="UP000231693"/>
    </source>
</evidence>
<dbReference type="CDD" id="cd03674">
    <property type="entry name" value="NUDIX_Hydrolase"/>
    <property type="match status" value="1"/>
</dbReference>
<name>A0A2M9CBZ8_9CELL</name>
<dbReference type="EMBL" id="PGFE01000007">
    <property type="protein sequence ID" value="PJJ68566.1"/>
    <property type="molecule type" value="Genomic_DNA"/>
</dbReference>
<dbReference type="Pfam" id="PF00293">
    <property type="entry name" value="NUDIX"/>
    <property type="match status" value="1"/>
</dbReference>
<keyword evidence="3" id="KW-1185">Reference proteome</keyword>
<evidence type="ECO:0000259" key="1">
    <source>
        <dbReference type="PROSITE" id="PS51462"/>
    </source>
</evidence>
<feature type="domain" description="Nudix hydrolase" evidence="1">
    <location>
        <begin position="67"/>
        <end position="199"/>
    </location>
</feature>
<protein>
    <submittedName>
        <fullName evidence="2">8-oxo-dGTP pyrophosphatase MutT (NUDIX family)</fullName>
    </submittedName>
</protein>
<sequence length="214" mass="22840">MPTEKSPHLVLTGPVDNPTPTDAPGLALAGTLAAWTPADTGQAALRDEYVAFVAAHGEDAWRRDAGPEHLTGSCFVLTPDLTRVLLCFHRKGLFWVQLGGHVEPSDASVAAGAFREAREEGGVVVDPWSWTPADLDRHALASAFGRCRVHWDVGFVAFAAADAVPVVSDESEDVAWWPVDDLPESVPPGFRERLAGVLREVRSRGVSGTPTGSL</sequence>
<organism evidence="2 3">
    <name type="scientific">Sediminihabitans luteus</name>
    <dbReference type="NCBI Taxonomy" id="1138585"/>
    <lineage>
        <taxon>Bacteria</taxon>
        <taxon>Bacillati</taxon>
        <taxon>Actinomycetota</taxon>
        <taxon>Actinomycetes</taxon>
        <taxon>Micrococcales</taxon>
        <taxon>Cellulomonadaceae</taxon>
        <taxon>Sediminihabitans</taxon>
    </lineage>
</organism>
<dbReference type="AlphaFoldDB" id="A0A2M9CBZ8"/>
<dbReference type="SUPFAM" id="SSF55811">
    <property type="entry name" value="Nudix"/>
    <property type="match status" value="1"/>
</dbReference>
<dbReference type="InterPro" id="IPR000086">
    <property type="entry name" value="NUDIX_hydrolase_dom"/>
</dbReference>
<dbReference type="PROSITE" id="PS51462">
    <property type="entry name" value="NUDIX"/>
    <property type="match status" value="1"/>
</dbReference>
<dbReference type="InterPro" id="IPR015797">
    <property type="entry name" value="NUDIX_hydrolase-like_dom_sf"/>
</dbReference>
<dbReference type="Gene3D" id="3.90.79.10">
    <property type="entry name" value="Nucleoside Triphosphate Pyrophosphohydrolase"/>
    <property type="match status" value="1"/>
</dbReference>